<accession>A0ACB8BW82</accession>
<gene>
    <name evidence="1" type="ORF">BV22DRAFT_82460</name>
</gene>
<keyword evidence="2" id="KW-1185">Reference proteome</keyword>
<dbReference type="EMBL" id="MU266334">
    <property type="protein sequence ID" value="KAH7930216.1"/>
    <property type="molecule type" value="Genomic_DNA"/>
</dbReference>
<dbReference type="Proteomes" id="UP000790709">
    <property type="component" value="Unassembled WGS sequence"/>
</dbReference>
<proteinExistence type="predicted"/>
<sequence>MPSEAPVAGPSGTRHDDDDSGRPSKILKTQSRPPVSQSASTTARSPYFSNAAAASNNPSAALARERILSPARPDPIIDSDEDFEAFVSMPRGRPEVPMEPSSDYDLDMDMDEEFLAQADRLEMEALGSQGHMPAGPASSRSQTTNSTVGSGSGRSGPPNMSSSSSSQARSRAPLPVEVIEIDDDEDDKENVQVPKRRPVHRRTGPAPDDEIISISD</sequence>
<evidence type="ECO:0000313" key="1">
    <source>
        <dbReference type="EMBL" id="KAH7930216.1"/>
    </source>
</evidence>
<name>A0ACB8BW82_9AGAM</name>
<protein>
    <submittedName>
        <fullName evidence="1">Uncharacterized protein</fullName>
    </submittedName>
</protein>
<organism evidence="1 2">
    <name type="scientific">Leucogyrophana mollusca</name>
    <dbReference type="NCBI Taxonomy" id="85980"/>
    <lineage>
        <taxon>Eukaryota</taxon>
        <taxon>Fungi</taxon>
        <taxon>Dikarya</taxon>
        <taxon>Basidiomycota</taxon>
        <taxon>Agaricomycotina</taxon>
        <taxon>Agaricomycetes</taxon>
        <taxon>Agaricomycetidae</taxon>
        <taxon>Boletales</taxon>
        <taxon>Boletales incertae sedis</taxon>
        <taxon>Leucogyrophana</taxon>
    </lineage>
</organism>
<reference evidence="1" key="1">
    <citation type="journal article" date="2021" name="New Phytol.">
        <title>Evolutionary innovations through gain and loss of genes in the ectomycorrhizal Boletales.</title>
        <authorList>
            <person name="Wu G."/>
            <person name="Miyauchi S."/>
            <person name="Morin E."/>
            <person name="Kuo A."/>
            <person name="Drula E."/>
            <person name="Varga T."/>
            <person name="Kohler A."/>
            <person name="Feng B."/>
            <person name="Cao Y."/>
            <person name="Lipzen A."/>
            <person name="Daum C."/>
            <person name="Hundley H."/>
            <person name="Pangilinan J."/>
            <person name="Johnson J."/>
            <person name="Barry K."/>
            <person name="LaButti K."/>
            <person name="Ng V."/>
            <person name="Ahrendt S."/>
            <person name="Min B."/>
            <person name="Choi I.G."/>
            <person name="Park H."/>
            <person name="Plett J.M."/>
            <person name="Magnuson J."/>
            <person name="Spatafora J.W."/>
            <person name="Nagy L.G."/>
            <person name="Henrissat B."/>
            <person name="Grigoriev I.V."/>
            <person name="Yang Z.L."/>
            <person name="Xu J."/>
            <person name="Martin F.M."/>
        </authorList>
    </citation>
    <scope>NUCLEOTIDE SEQUENCE</scope>
    <source>
        <strain evidence="1">KUC20120723A-06</strain>
    </source>
</reference>
<comment type="caution">
    <text evidence="1">The sequence shown here is derived from an EMBL/GenBank/DDBJ whole genome shotgun (WGS) entry which is preliminary data.</text>
</comment>
<evidence type="ECO:0000313" key="2">
    <source>
        <dbReference type="Proteomes" id="UP000790709"/>
    </source>
</evidence>